<dbReference type="EMBL" id="LXEY01000014">
    <property type="protein sequence ID" value="OAV62107.1"/>
    <property type="molecule type" value="Genomic_DNA"/>
</dbReference>
<dbReference type="Proteomes" id="UP000078292">
    <property type="component" value="Unassembled WGS sequence"/>
</dbReference>
<dbReference type="AlphaFoldDB" id="A0A1B7M111"/>
<organism evidence="3 4">
    <name type="scientific">Enteractinococcus helveticum</name>
    <dbReference type="NCBI Taxonomy" id="1837282"/>
    <lineage>
        <taxon>Bacteria</taxon>
        <taxon>Bacillati</taxon>
        <taxon>Actinomycetota</taxon>
        <taxon>Actinomycetes</taxon>
        <taxon>Micrococcales</taxon>
        <taxon>Micrococcaceae</taxon>
    </lineage>
</organism>
<keyword evidence="1" id="KW-1133">Transmembrane helix</keyword>
<feature type="domain" description="Potassium channel" evidence="2">
    <location>
        <begin position="141"/>
        <end position="223"/>
    </location>
</feature>
<reference evidence="3 4" key="1">
    <citation type="submission" date="2016-04" db="EMBL/GenBank/DDBJ databases">
        <title>First whole genome shotgun sequence of the bacterium Enteractinococcus sp. strain UASWS1574.</title>
        <authorList>
            <person name="Crovadore J."/>
            <person name="Chablais R."/>
            <person name="Lefort F."/>
        </authorList>
    </citation>
    <scope>NUCLEOTIDE SEQUENCE [LARGE SCALE GENOMIC DNA]</scope>
    <source>
        <strain evidence="3 4">UASWS1574</strain>
    </source>
</reference>
<protein>
    <recommendedName>
        <fullName evidence="2">Potassium channel domain-containing protein</fullName>
    </recommendedName>
</protein>
<feature type="transmembrane region" description="Helical" evidence="1">
    <location>
        <begin position="104"/>
        <end position="123"/>
    </location>
</feature>
<dbReference type="OrthoDB" id="3288670at2"/>
<feature type="transmembrane region" description="Helical" evidence="1">
    <location>
        <begin position="52"/>
        <end position="70"/>
    </location>
</feature>
<proteinExistence type="predicted"/>
<evidence type="ECO:0000256" key="1">
    <source>
        <dbReference type="SAM" id="Phobius"/>
    </source>
</evidence>
<dbReference type="Gene3D" id="1.10.287.70">
    <property type="match status" value="1"/>
</dbReference>
<dbReference type="InterPro" id="IPR013099">
    <property type="entry name" value="K_chnl_dom"/>
</dbReference>
<feature type="transmembrane region" description="Helical" evidence="1">
    <location>
        <begin position="21"/>
        <end position="40"/>
    </location>
</feature>
<feature type="transmembrane region" description="Helical" evidence="1">
    <location>
        <begin position="174"/>
        <end position="191"/>
    </location>
</feature>
<keyword evidence="1" id="KW-0812">Transmembrane</keyword>
<dbReference type="STRING" id="1837282.A6F49_07365"/>
<accession>A0A1B7M111</accession>
<sequence>MGSDNTERTRATPPKRKRGGLRWLSGYPLVLVFIAGSYWVTAFQDTDNLRAIVLLIQLVTVAIVFHTVRLRRSIQRVSWWVLGSSMVLSIAVLISGLVSQTLDVVLAIAVTLAYLVAPVVILSTELRRQKTDQQTLFAVVCTYLFIGMFFTYFYHALALWTPEPIFAGGQPDHLTNIVFFSFTTLTTIGYGNMIPAGAGVQSIAIGEAITGQLFLIIAVAHVASGWSHALRNPTQ</sequence>
<evidence type="ECO:0000259" key="2">
    <source>
        <dbReference type="Pfam" id="PF07885"/>
    </source>
</evidence>
<gene>
    <name evidence="3" type="ORF">A6F49_07365</name>
</gene>
<feature type="transmembrane region" description="Helical" evidence="1">
    <location>
        <begin position="135"/>
        <end position="154"/>
    </location>
</feature>
<feature type="transmembrane region" description="Helical" evidence="1">
    <location>
        <begin position="77"/>
        <end position="98"/>
    </location>
</feature>
<feature type="transmembrane region" description="Helical" evidence="1">
    <location>
        <begin position="203"/>
        <end position="223"/>
    </location>
</feature>
<keyword evidence="4" id="KW-1185">Reference proteome</keyword>
<keyword evidence="1" id="KW-0472">Membrane</keyword>
<name>A0A1B7M111_9MICC</name>
<evidence type="ECO:0000313" key="3">
    <source>
        <dbReference type="EMBL" id="OAV62107.1"/>
    </source>
</evidence>
<evidence type="ECO:0000313" key="4">
    <source>
        <dbReference type="Proteomes" id="UP000078292"/>
    </source>
</evidence>
<comment type="caution">
    <text evidence="3">The sequence shown here is derived from an EMBL/GenBank/DDBJ whole genome shotgun (WGS) entry which is preliminary data.</text>
</comment>
<dbReference type="SUPFAM" id="SSF81324">
    <property type="entry name" value="Voltage-gated potassium channels"/>
    <property type="match status" value="1"/>
</dbReference>
<dbReference type="Pfam" id="PF07885">
    <property type="entry name" value="Ion_trans_2"/>
    <property type="match status" value="1"/>
</dbReference>